<dbReference type="SUPFAM" id="SSF56349">
    <property type="entry name" value="DNA breaking-rejoining enzymes"/>
    <property type="match status" value="1"/>
</dbReference>
<sequence length="765" mass="88386">MESNDSDIIEQQDLIKFKVNDPNLPSTSHKSEIEQLPITYDSDNLQLPLSDQSSVPFISRNFNFNGVVETSKKKNITNKRVWDKVDHCLFCENSVTNFTRHLIRKHGNEIEVIRFMALPKGSAERKTEADILRKRGNFLFNVDGNTKIKPVRRPYEFETKTSVVTDYLPYKHCLGMFKKKYLHRHFKICKNLKSKTNTRNQPQADGQNIILTFSETDEPLLKNVFPRMAPDQISLVAKSDNLIKAFGTRYLKSHKEKHLIAVVSQKMRTLARYLIAMKEENNQIFSLEDCLTPKYFDSTVKCSQQVAKYNKLTNSYASPSVILKLGQLLKQCCKIAELIFLKEQHGNVNQQENIKAVQNMKYLIETQWSHEISSNALKDITQKKWNKPAILPLTSDIKLFRNHLLKIENESYNKLKVNPENLHAYRDLQDSILAQLILLNRRRSGEIQRIHLDTYTNSISEISQKEIVQALSPMETELTKSFKRIVIRGKRGRGVPVLFTPHLQKRLQYLLQLRKIVSFINKDNPYLFPLTQSPNNCVRASDVIRKFGDECGAQHPENITSTRLRKHVATATQLLNLSEGDIEQLSTFMGHSVNVHKEYYRLSDNAFQVAKVSKLLLMMEKGQGNEYRGKSLDEIDIDVDELLSGEEDCTDEENEIDINQTTDLKTIKLNKNKSNSSIKDKSQKQVPNQIEVGTKGSKIKKTIVIPWSEEDKVIVTSYFKKYILLGKTPKKHECEEFVLLHPQINKPWKKVKDFVHNKINSLKKK</sequence>
<evidence type="ECO:0000313" key="3">
    <source>
        <dbReference type="Proteomes" id="UP001160148"/>
    </source>
</evidence>
<dbReference type="AlphaFoldDB" id="A0AAV0XSV6"/>
<dbReference type="EMBL" id="CARXXK010000340">
    <property type="protein sequence ID" value="CAI6370416.1"/>
    <property type="molecule type" value="Genomic_DNA"/>
</dbReference>
<organism evidence="2 3">
    <name type="scientific">Macrosiphum euphorbiae</name>
    <name type="common">potato aphid</name>
    <dbReference type="NCBI Taxonomy" id="13131"/>
    <lineage>
        <taxon>Eukaryota</taxon>
        <taxon>Metazoa</taxon>
        <taxon>Ecdysozoa</taxon>
        <taxon>Arthropoda</taxon>
        <taxon>Hexapoda</taxon>
        <taxon>Insecta</taxon>
        <taxon>Pterygota</taxon>
        <taxon>Neoptera</taxon>
        <taxon>Paraneoptera</taxon>
        <taxon>Hemiptera</taxon>
        <taxon>Sternorrhyncha</taxon>
        <taxon>Aphidomorpha</taxon>
        <taxon>Aphidoidea</taxon>
        <taxon>Aphididae</taxon>
        <taxon>Macrosiphini</taxon>
        <taxon>Macrosiphum</taxon>
    </lineage>
</organism>
<proteinExistence type="predicted"/>
<dbReference type="Gene3D" id="1.10.443.10">
    <property type="entry name" value="Intergrase catalytic core"/>
    <property type="match status" value="1"/>
</dbReference>
<reference evidence="2 3" key="1">
    <citation type="submission" date="2023-01" db="EMBL/GenBank/DDBJ databases">
        <authorList>
            <person name="Whitehead M."/>
        </authorList>
    </citation>
    <scope>NUCLEOTIDE SEQUENCE [LARGE SCALE GENOMIC DNA]</scope>
</reference>
<evidence type="ECO:0008006" key="4">
    <source>
        <dbReference type="Google" id="ProtNLM"/>
    </source>
</evidence>
<dbReference type="GO" id="GO:0006310">
    <property type="term" value="P:DNA recombination"/>
    <property type="evidence" value="ECO:0007669"/>
    <property type="project" value="UniProtKB-KW"/>
</dbReference>
<dbReference type="GO" id="GO:0003677">
    <property type="term" value="F:DNA binding"/>
    <property type="evidence" value="ECO:0007669"/>
    <property type="project" value="InterPro"/>
</dbReference>
<keyword evidence="3" id="KW-1185">Reference proteome</keyword>
<comment type="caution">
    <text evidence="2">The sequence shown here is derived from an EMBL/GenBank/DDBJ whole genome shotgun (WGS) entry which is preliminary data.</text>
</comment>
<evidence type="ECO:0000256" key="1">
    <source>
        <dbReference type="ARBA" id="ARBA00023172"/>
    </source>
</evidence>
<gene>
    <name evidence="2" type="ORF">MEUPH1_LOCUS24536</name>
</gene>
<dbReference type="GO" id="GO:0015074">
    <property type="term" value="P:DNA integration"/>
    <property type="evidence" value="ECO:0007669"/>
    <property type="project" value="InterPro"/>
</dbReference>
<keyword evidence="1" id="KW-0233">DNA recombination</keyword>
<dbReference type="PANTHER" id="PTHR33480">
    <property type="entry name" value="SET DOMAIN-CONTAINING PROTEIN-RELATED"/>
    <property type="match status" value="1"/>
</dbReference>
<accession>A0AAV0XSV6</accession>
<protein>
    <recommendedName>
        <fullName evidence="4">Tyr recombinase domain-containing protein</fullName>
    </recommendedName>
</protein>
<evidence type="ECO:0000313" key="2">
    <source>
        <dbReference type="EMBL" id="CAI6370416.1"/>
    </source>
</evidence>
<dbReference type="Proteomes" id="UP001160148">
    <property type="component" value="Unassembled WGS sequence"/>
</dbReference>
<dbReference type="PANTHER" id="PTHR33480:SF1">
    <property type="entry name" value="TYR RECOMBINASE DOMAIN-CONTAINING PROTEIN"/>
    <property type="match status" value="1"/>
</dbReference>
<dbReference type="InterPro" id="IPR013762">
    <property type="entry name" value="Integrase-like_cat_sf"/>
</dbReference>
<dbReference type="InterPro" id="IPR011010">
    <property type="entry name" value="DNA_brk_join_enz"/>
</dbReference>
<name>A0AAV0XSV6_9HEMI</name>